<dbReference type="PROSITE" id="PS51257">
    <property type="entry name" value="PROKAR_LIPOPROTEIN"/>
    <property type="match status" value="1"/>
</dbReference>
<feature type="compositionally biased region" description="Low complexity" evidence="1">
    <location>
        <begin position="59"/>
        <end position="69"/>
    </location>
</feature>
<evidence type="ECO:0000313" key="2">
    <source>
        <dbReference type="EMBL" id="MFC7070293.1"/>
    </source>
</evidence>
<dbReference type="RefSeq" id="WP_284031149.1">
    <property type="nucleotide sequence ID" value="NZ_CP126154.1"/>
</dbReference>
<comment type="caution">
    <text evidence="2">The sequence shown here is derived from an EMBL/GenBank/DDBJ whole genome shotgun (WGS) entry which is preliminary data.</text>
</comment>
<dbReference type="AlphaFoldDB" id="A0ABD5WEY1"/>
<dbReference type="Proteomes" id="UP001596461">
    <property type="component" value="Unassembled WGS sequence"/>
</dbReference>
<evidence type="ECO:0000313" key="3">
    <source>
        <dbReference type="Proteomes" id="UP001596461"/>
    </source>
</evidence>
<sequence length="342" mass="36704">MFRRALLASIAAGTTGCLAPASDDRRTTAGGTEDPAGTGTSSLAPGETTERPTDYPELGAPAADAGGPPFDDTVARVVWWGEAEPTDPVRLVADPRSGSLPAAKFRFSLVNDSDRRFGYNPYDWGLWKRVDGSWFYVAPRIVPQPLSYLAPGETKTWTLAVGDGEASSTDIDTLGDAITTDRLGGGTYAFETDGWFEDQHYTESTALAVRFALSGDAVTPTLDDSVTERTRNGSTVTIRTDVSSTERTRPCVLVVERVDGPTAERRIAEQVVRDPLLRKTLPAFETGVDRVRLVEPNGAVPPFGVSDPRTFRYAGESYRVTAREAEQGTETATATESETAGG</sequence>
<dbReference type="EMBL" id="JBHTAH010000009">
    <property type="protein sequence ID" value="MFC7070293.1"/>
    <property type="molecule type" value="Genomic_DNA"/>
</dbReference>
<organism evidence="2 3">
    <name type="scientific">Halobaculum lipolyticum</name>
    <dbReference type="NCBI Taxonomy" id="3032001"/>
    <lineage>
        <taxon>Archaea</taxon>
        <taxon>Methanobacteriati</taxon>
        <taxon>Methanobacteriota</taxon>
        <taxon>Stenosarchaea group</taxon>
        <taxon>Halobacteria</taxon>
        <taxon>Halobacteriales</taxon>
        <taxon>Haloferacaceae</taxon>
        <taxon>Halobaculum</taxon>
    </lineage>
</organism>
<feature type="compositionally biased region" description="Low complexity" evidence="1">
    <location>
        <begin position="328"/>
        <end position="342"/>
    </location>
</feature>
<evidence type="ECO:0008006" key="4">
    <source>
        <dbReference type="Google" id="ProtNLM"/>
    </source>
</evidence>
<name>A0ABD5WEY1_9EURY</name>
<reference evidence="2 3" key="1">
    <citation type="journal article" date="2019" name="Int. J. Syst. Evol. Microbiol.">
        <title>The Global Catalogue of Microorganisms (GCM) 10K type strain sequencing project: providing services to taxonomists for standard genome sequencing and annotation.</title>
        <authorList>
            <consortium name="The Broad Institute Genomics Platform"/>
            <consortium name="The Broad Institute Genome Sequencing Center for Infectious Disease"/>
            <person name="Wu L."/>
            <person name="Ma J."/>
        </authorList>
    </citation>
    <scope>NUCLEOTIDE SEQUENCE [LARGE SCALE GENOMIC DNA]</scope>
    <source>
        <strain evidence="2 3">DT31</strain>
    </source>
</reference>
<dbReference type="GeneID" id="81126017"/>
<gene>
    <name evidence="2" type="ORF">ACFQL9_11625</name>
</gene>
<proteinExistence type="predicted"/>
<feature type="region of interest" description="Disordered" evidence="1">
    <location>
        <begin position="322"/>
        <end position="342"/>
    </location>
</feature>
<protein>
    <recommendedName>
        <fullName evidence="4">Lipoprotein</fullName>
    </recommendedName>
</protein>
<accession>A0ABD5WEY1</accession>
<keyword evidence="3" id="KW-1185">Reference proteome</keyword>
<feature type="region of interest" description="Disordered" evidence="1">
    <location>
        <begin position="17"/>
        <end position="69"/>
    </location>
</feature>
<evidence type="ECO:0000256" key="1">
    <source>
        <dbReference type="SAM" id="MobiDB-lite"/>
    </source>
</evidence>